<evidence type="ECO:0000256" key="6">
    <source>
        <dbReference type="HAMAP-Rule" id="MF_01974"/>
    </source>
</evidence>
<organism evidence="9 10">
    <name type="scientific">Catenuloplanes atrovinosus</name>
    <dbReference type="NCBI Taxonomy" id="137266"/>
    <lineage>
        <taxon>Bacteria</taxon>
        <taxon>Bacillati</taxon>
        <taxon>Actinomycetota</taxon>
        <taxon>Actinomycetes</taxon>
        <taxon>Micromonosporales</taxon>
        <taxon>Micromonosporaceae</taxon>
        <taxon>Catenuloplanes</taxon>
    </lineage>
</organism>
<comment type="caution">
    <text evidence="9">The sequence shown here is derived from an EMBL/GenBank/DDBJ whole genome shotgun (WGS) entry which is preliminary data.</text>
</comment>
<dbReference type="EMBL" id="JAVDYB010000001">
    <property type="protein sequence ID" value="MDR7274696.1"/>
    <property type="molecule type" value="Genomic_DNA"/>
</dbReference>
<comment type="similarity">
    <text evidence="6">Belongs to the peptidase M24A family. Methionine aminopeptidase type 1 subfamily.</text>
</comment>
<feature type="binding site" evidence="6">
    <location>
        <position position="83"/>
    </location>
    <ligand>
        <name>substrate</name>
    </ligand>
</feature>
<comment type="cofactor">
    <cofactor evidence="6">
        <name>Co(2+)</name>
        <dbReference type="ChEBI" id="CHEBI:48828"/>
    </cofactor>
    <cofactor evidence="6">
        <name>Zn(2+)</name>
        <dbReference type="ChEBI" id="CHEBI:29105"/>
    </cofactor>
    <cofactor evidence="6">
        <name>Mn(2+)</name>
        <dbReference type="ChEBI" id="CHEBI:29035"/>
    </cofactor>
    <cofactor evidence="6">
        <name>Fe(2+)</name>
        <dbReference type="ChEBI" id="CHEBI:29033"/>
    </cofactor>
    <text evidence="6">Binds 2 divalent metal cations per subunit. Has a high-affinity and a low affinity metal-binding site. The true nature of the physiological cofactor is under debate. The enzyme is active with cobalt, zinc, manganese or divalent iron ions. Most likely, methionine aminopeptidases function as mononuclear Fe(2+)-metalloproteases under physiological conditions, and the catalytically relevant metal-binding site has been assigned to the histidine-containing high-affinity site.</text>
</comment>
<dbReference type="EC" id="3.4.11.18" evidence="6 7"/>
<dbReference type="Proteomes" id="UP001183643">
    <property type="component" value="Unassembled WGS sequence"/>
</dbReference>
<dbReference type="HAMAP" id="MF_01974">
    <property type="entry name" value="MetAP_1"/>
    <property type="match status" value="1"/>
</dbReference>
<name>A0AAE3YLV1_9ACTN</name>
<evidence type="ECO:0000256" key="5">
    <source>
        <dbReference type="ARBA" id="ARBA00022801"/>
    </source>
</evidence>
<dbReference type="GO" id="GO:0004239">
    <property type="term" value="F:initiator methionyl aminopeptidase activity"/>
    <property type="evidence" value="ECO:0007669"/>
    <property type="project" value="UniProtKB-UniRule"/>
</dbReference>
<evidence type="ECO:0000313" key="10">
    <source>
        <dbReference type="Proteomes" id="UP001183643"/>
    </source>
</evidence>
<sequence>MIELKSPTELAALREAGRVVAHALAAAREHAAVGVSLLDLDEIAAKVIADAGATPSFLAYRPRAAPTPYPAVICASVNDAIVHGIPTGYRLADGDLITIDCGAHLDGWCGDAAVSFVVGEPRAADLALIDATERALAAGIAAARPGARLGDVAHAVESVARAAGLGIMADHGGHGVGRAMHEAPPVPNVGRPGTGLPIEPGLVIAIEPMLIANGRDGYRTDADGWTLRTRDGARAAHAEHTIAVTDAGPVILTAP</sequence>
<feature type="binding site" evidence="6">
    <location>
        <position position="239"/>
    </location>
    <ligand>
        <name>a divalent metal cation</name>
        <dbReference type="ChEBI" id="CHEBI:60240"/>
        <label>2</label>
        <note>catalytic</note>
    </ligand>
</feature>
<dbReference type="Gene3D" id="3.90.230.10">
    <property type="entry name" value="Creatinase/methionine aminopeptidase superfamily"/>
    <property type="match status" value="1"/>
</dbReference>
<evidence type="ECO:0000256" key="2">
    <source>
        <dbReference type="ARBA" id="ARBA00022438"/>
    </source>
</evidence>
<dbReference type="InterPro" id="IPR036005">
    <property type="entry name" value="Creatinase/aminopeptidase-like"/>
</dbReference>
<feature type="binding site" evidence="6">
    <location>
        <position position="100"/>
    </location>
    <ligand>
        <name>a divalent metal cation</name>
        <dbReference type="ChEBI" id="CHEBI:60240"/>
        <label>1</label>
    </ligand>
</feature>
<evidence type="ECO:0000256" key="7">
    <source>
        <dbReference type="RuleBase" id="RU003653"/>
    </source>
</evidence>
<keyword evidence="4 6" id="KW-0479">Metal-binding</keyword>
<keyword evidence="10" id="KW-1185">Reference proteome</keyword>
<evidence type="ECO:0000313" key="9">
    <source>
        <dbReference type="EMBL" id="MDR7274696.1"/>
    </source>
</evidence>
<reference evidence="9" key="1">
    <citation type="submission" date="2023-07" db="EMBL/GenBank/DDBJ databases">
        <title>Sequencing the genomes of 1000 actinobacteria strains.</title>
        <authorList>
            <person name="Klenk H.-P."/>
        </authorList>
    </citation>
    <scope>NUCLEOTIDE SEQUENCE</scope>
    <source>
        <strain evidence="9">DSM 44707</strain>
    </source>
</reference>
<dbReference type="RefSeq" id="WP_310364699.1">
    <property type="nucleotide sequence ID" value="NZ_JAVDYB010000001.1"/>
</dbReference>
<dbReference type="AlphaFoldDB" id="A0AAE3YLV1"/>
<comment type="catalytic activity">
    <reaction evidence="6 7">
        <text>Release of N-terminal amino acids, preferentially methionine, from peptides and arylamides.</text>
        <dbReference type="EC" id="3.4.11.18"/>
    </reaction>
</comment>
<feature type="binding site" evidence="6">
    <location>
        <position position="111"/>
    </location>
    <ligand>
        <name>a divalent metal cation</name>
        <dbReference type="ChEBI" id="CHEBI:60240"/>
        <label>1</label>
    </ligand>
</feature>
<evidence type="ECO:0000256" key="3">
    <source>
        <dbReference type="ARBA" id="ARBA00022670"/>
    </source>
</evidence>
<accession>A0AAE3YLV1</accession>
<comment type="subunit">
    <text evidence="6">Monomer.</text>
</comment>
<dbReference type="PANTHER" id="PTHR43330">
    <property type="entry name" value="METHIONINE AMINOPEPTIDASE"/>
    <property type="match status" value="1"/>
</dbReference>
<dbReference type="GO" id="GO:0005829">
    <property type="term" value="C:cytosol"/>
    <property type="evidence" value="ECO:0007669"/>
    <property type="project" value="TreeGrafter"/>
</dbReference>
<dbReference type="GO" id="GO:0006508">
    <property type="term" value="P:proteolysis"/>
    <property type="evidence" value="ECO:0007669"/>
    <property type="project" value="UniProtKB-KW"/>
</dbReference>
<feature type="binding site" evidence="6">
    <location>
        <position position="239"/>
    </location>
    <ligand>
        <name>a divalent metal cation</name>
        <dbReference type="ChEBI" id="CHEBI:60240"/>
        <label>1</label>
    </ligand>
</feature>
<feature type="binding site" evidence="6">
    <location>
        <position position="111"/>
    </location>
    <ligand>
        <name>a divalent metal cation</name>
        <dbReference type="ChEBI" id="CHEBI:60240"/>
        <label>2</label>
        <note>catalytic</note>
    </ligand>
</feature>
<comment type="function">
    <text evidence="1 6">Removes the N-terminal methionine from nascent proteins. The N-terminal methionine is often cleaved when the second residue in the primary sequence is small and uncharged (Met-Ala-, Cys, Gly, Pro, Ser, Thr, or Val). Requires deformylation of the N(alpha)-formylated initiator methionine before it can be hydrolyzed.</text>
</comment>
<keyword evidence="3 6" id="KW-0645">Protease</keyword>
<keyword evidence="2 6" id="KW-0031">Aminopeptidase</keyword>
<keyword evidence="5 6" id="KW-0378">Hydrolase</keyword>
<dbReference type="CDD" id="cd01086">
    <property type="entry name" value="MetAP1"/>
    <property type="match status" value="1"/>
</dbReference>
<feature type="binding site" evidence="6">
    <location>
        <position position="174"/>
    </location>
    <ligand>
        <name>a divalent metal cation</name>
        <dbReference type="ChEBI" id="CHEBI:60240"/>
        <label>2</label>
        <note>catalytic</note>
    </ligand>
</feature>
<dbReference type="GO" id="GO:0046872">
    <property type="term" value="F:metal ion binding"/>
    <property type="evidence" value="ECO:0007669"/>
    <property type="project" value="UniProtKB-UniRule"/>
</dbReference>
<dbReference type="SUPFAM" id="SSF55920">
    <property type="entry name" value="Creatinase/aminopeptidase"/>
    <property type="match status" value="1"/>
</dbReference>
<dbReference type="InterPro" id="IPR001714">
    <property type="entry name" value="Pept_M24_MAP"/>
</dbReference>
<feature type="binding site" evidence="6">
    <location>
        <position position="207"/>
    </location>
    <ligand>
        <name>a divalent metal cation</name>
        <dbReference type="ChEBI" id="CHEBI:60240"/>
        <label>2</label>
        <note>catalytic</note>
    </ligand>
</feature>
<dbReference type="PRINTS" id="PR00599">
    <property type="entry name" value="MAPEPTIDASE"/>
</dbReference>
<evidence type="ECO:0000256" key="1">
    <source>
        <dbReference type="ARBA" id="ARBA00002521"/>
    </source>
</evidence>
<feature type="binding site" evidence="6">
    <location>
        <position position="181"/>
    </location>
    <ligand>
        <name>substrate</name>
    </ligand>
</feature>
<dbReference type="InterPro" id="IPR000994">
    <property type="entry name" value="Pept_M24"/>
</dbReference>
<dbReference type="PANTHER" id="PTHR43330:SF27">
    <property type="entry name" value="METHIONINE AMINOPEPTIDASE"/>
    <property type="match status" value="1"/>
</dbReference>
<dbReference type="NCBIfam" id="TIGR00500">
    <property type="entry name" value="met_pdase_I"/>
    <property type="match status" value="1"/>
</dbReference>
<proteinExistence type="inferred from homology"/>
<feature type="domain" description="Peptidase M24" evidence="8">
    <location>
        <begin position="12"/>
        <end position="246"/>
    </location>
</feature>
<dbReference type="Pfam" id="PF00557">
    <property type="entry name" value="Peptidase_M24"/>
    <property type="match status" value="1"/>
</dbReference>
<evidence type="ECO:0000256" key="4">
    <source>
        <dbReference type="ARBA" id="ARBA00022723"/>
    </source>
</evidence>
<gene>
    <name evidence="6" type="primary">map</name>
    <name evidence="9" type="ORF">J2S41_001474</name>
</gene>
<protein>
    <recommendedName>
        <fullName evidence="6 7">Methionine aminopeptidase</fullName>
        <shortName evidence="6">MAP</shortName>
        <shortName evidence="6">MetAP</shortName>
        <ecNumber evidence="6 7">3.4.11.18</ecNumber>
    </recommendedName>
    <alternativeName>
        <fullName evidence="6">Peptidase M</fullName>
    </alternativeName>
</protein>
<evidence type="ECO:0000259" key="8">
    <source>
        <dbReference type="Pfam" id="PF00557"/>
    </source>
</evidence>
<dbReference type="GO" id="GO:0070006">
    <property type="term" value="F:metalloaminopeptidase activity"/>
    <property type="evidence" value="ECO:0007669"/>
    <property type="project" value="UniProtKB-UniRule"/>
</dbReference>
<dbReference type="InterPro" id="IPR002467">
    <property type="entry name" value="Pept_M24A_MAP1"/>
</dbReference>